<reference evidence="2" key="1">
    <citation type="submission" date="2023-04" db="EMBL/GenBank/DDBJ databases">
        <title>Phytophthora fragariaefolia NBRC 109709.</title>
        <authorList>
            <person name="Ichikawa N."/>
            <person name="Sato H."/>
            <person name="Tonouchi N."/>
        </authorList>
    </citation>
    <scope>NUCLEOTIDE SEQUENCE</scope>
    <source>
        <strain evidence="2">NBRC 109709</strain>
    </source>
</reference>
<sequence length="448" mass="46501">MGISIITHIIGVSLVNVEPFVLIWRAVVLVVIVAVTSPVAFVTAMLLVLGFFVDAAVVAAVACVGIAVGASILALFVRVDTAVRRRLRLGAVSFMSATVNAQCTCRPACSRRRALRPIAGIVVRFARFRFVVIVVGAGVTGIAAPSTSLSVMAFVAMRLASSSPCFRTSLVVVKLAPSPLAFGISDPSFSSCLGTWADSSLIAVRMPVSAPWVSEVVTIMFVESAAPTLTSATRPVSTPGAGVLTTVSCVSVPAGDIITIISPVVAASCVGALVVVIGAAASCPSYATEACELRLGAAAHTSLPPFVVTRADTVGVSRIIGDSSAALAITVSSCYGSRRPTPALTTAGVRDKASATTFVAPGRCSTASSYFCSTRGQRCRRPARFGRVMSQFKAGCSVMIVNALPYKCGRNIFTDQTTARHASSFIELFDSATRFLLLPYAIGCQPHP</sequence>
<keyword evidence="1" id="KW-0812">Transmembrane</keyword>
<feature type="transmembrane region" description="Helical" evidence="1">
    <location>
        <begin position="22"/>
        <end position="49"/>
    </location>
</feature>
<dbReference type="EMBL" id="BSXT01001045">
    <property type="protein sequence ID" value="GMF37879.1"/>
    <property type="molecule type" value="Genomic_DNA"/>
</dbReference>
<organism evidence="2 3">
    <name type="scientific">Phytophthora fragariaefolia</name>
    <dbReference type="NCBI Taxonomy" id="1490495"/>
    <lineage>
        <taxon>Eukaryota</taxon>
        <taxon>Sar</taxon>
        <taxon>Stramenopiles</taxon>
        <taxon>Oomycota</taxon>
        <taxon>Peronosporomycetes</taxon>
        <taxon>Peronosporales</taxon>
        <taxon>Peronosporaceae</taxon>
        <taxon>Phytophthora</taxon>
    </lineage>
</organism>
<proteinExistence type="predicted"/>
<accession>A0A9W6XG19</accession>
<keyword evidence="1" id="KW-0472">Membrane</keyword>
<name>A0A9W6XG19_9STRA</name>
<protein>
    <submittedName>
        <fullName evidence="2">Unnamed protein product</fullName>
    </submittedName>
</protein>
<feature type="transmembrane region" description="Helical" evidence="1">
    <location>
        <begin position="56"/>
        <end position="77"/>
    </location>
</feature>
<evidence type="ECO:0000256" key="1">
    <source>
        <dbReference type="SAM" id="Phobius"/>
    </source>
</evidence>
<feature type="transmembrane region" description="Helical" evidence="1">
    <location>
        <begin position="130"/>
        <end position="157"/>
    </location>
</feature>
<keyword evidence="1" id="KW-1133">Transmembrane helix</keyword>
<dbReference type="AlphaFoldDB" id="A0A9W6XG19"/>
<keyword evidence="3" id="KW-1185">Reference proteome</keyword>
<comment type="caution">
    <text evidence="2">The sequence shown here is derived from an EMBL/GenBank/DDBJ whole genome shotgun (WGS) entry which is preliminary data.</text>
</comment>
<evidence type="ECO:0000313" key="2">
    <source>
        <dbReference type="EMBL" id="GMF37879.1"/>
    </source>
</evidence>
<dbReference type="Proteomes" id="UP001165121">
    <property type="component" value="Unassembled WGS sequence"/>
</dbReference>
<dbReference type="OrthoDB" id="5918258at2759"/>
<evidence type="ECO:0000313" key="3">
    <source>
        <dbReference type="Proteomes" id="UP001165121"/>
    </source>
</evidence>
<gene>
    <name evidence="2" type="ORF">Pfra01_001074900</name>
</gene>